<keyword evidence="3 6" id="KW-0812">Transmembrane</keyword>
<organism evidence="8 9">
    <name type="scientific">Ketobacter alkanivorans</name>
    <dbReference type="NCBI Taxonomy" id="1917421"/>
    <lineage>
        <taxon>Bacteria</taxon>
        <taxon>Pseudomonadati</taxon>
        <taxon>Pseudomonadota</taxon>
        <taxon>Gammaproteobacteria</taxon>
        <taxon>Pseudomonadales</taxon>
        <taxon>Ketobacteraceae</taxon>
        <taxon>Ketobacter</taxon>
    </lineage>
</organism>
<dbReference type="OrthoDB" id="9759187at2"/>
<feature type="transmembrane region" description="Helical" evidence="6">
    <location>
        <begin position="246"/>
        <end position="265"/>
    </location>
</feature>
<keyword evidence="9" id="KW-1185">Reference proteome</keyword>
<dbReference type="AlphaFoldDB" id="A0A2K9LKQ2"/>
<dbReference type="Gene3D" id="1.20.1640.10">
    <property type="entry name" value="Multidrug efflux transporter AcrB transmembrane domain"/>
    <property type="match status" value="2"/>
</dbReference>
<evidence type="ECO:0000256" key="5">
    <source>
        <dbReference type="ARBA" id="ARBA00023136"/>
    </source>
</evidence>
<dbReference type="PRINTS" id="PR00702">
    <property type="entry name" value="ACRIFLAVINRP"/>
</dbReference>
<feature type="transmembrane region" description="Helical" evidence="6">
    <location>
        <begin position="430"/>
        <end position="449"/>
    </location>
</feature>
<keyword evidence="5 6" id="KW-0472">Membrane</keyword>
<dbReference type="Proteomes" id="UP000235116">
    <property type="component" value="Chromosome"/>
</dbReference>
<keyword evidence="4 6" id="KW-1133">Transmembrane helix</keyword>
<feature type="transmembrane region" description="Helical" evidence="6">
    <location>
        <begin position="662"/>
        <end position="682"/>
    </location>
</feature>
<dbReference type="GO" id="GO:0005886">
    <property type="term" value="C:plasma membrane"/>
    <property type="evidence" value="ECO:0007669"/>
    <property type="project" value="UniProtKB-SubCell"/>
</dbReference>
<evidence type="ECO:0000256" key="2">
    <source>
        <dbReference type="ARBA" id="ARBA00022475"/>
    </source>
</evidence>
<evidence type="ECO:0000256" key="1">
    <source>
        <dbReference type="ARBA" id="ARBA00004651"/>
    </source>
</evidence>
<evidence type="ECO:0000256" key="6">
    <source>
        <dbReference type="SAM" id="Phobius"/>
    </source>
</evidence>
<dbReference type="InterPro" id="IPR001036">
    <property type="entry name" value="Acrflvin-R"/>
</dbReference>
<dbReference type="InterPro" id="IPR050545">
    <property type="entry name" value="Mycobact_MmpL"/>
</dbReference>
<feature type="domain" description="SSD" evidence="7">
    <location>
        <begin position="275"/>
        <end position="397"/>
    </location>
</feature>
<keyword evidence="2" id="KW-1003">Cell membrane</keyword>
<feature type="transmembrane region" description="Helical" evidence="6">
    <location>
        <begin position="639"/>
        <end position="655"/>
    </location>
</feature>
<accession>A0A2K9LKQ2</accession>
<evidence type="ECO:0000313" key="8">
    <source>
        <dbReference type="EMBL" id="AUM12741.1"/>
    </source>
</evidence>
<dbReference type="SUPFAM" id="SSF82866">
    <property type="entry name" value="Multidrug efflux transporter AcrB transmembrane domain"/>
    <property type="match status" value="2"/>
</dbReference>
<proteinExistence type="predicted"/>
<feature type="transmembrane region" description="Helical" evidence="6">
    <location>
        <begin position="344"/>
        <end position="362"/>
    </location>
</feature>
<sequence>MNKKNKANWKAKVETGFESLGLVMGRRPWLWLLSCLAVVGVMASQLGRLEKDTSIEGFLEKGSVEIQRYDAFKETFGRDEVFIITMEVEDIFTQTFATQLHALHRQLEDEVPHVNKVDSLVNARYTHGADDTLYIEELLPETLPGDPVELEKLKRYTYNSDNYKNFLISADGHMVAMLVRLNSFNFTKDKNGNWHRGYMGEDETREADAKIREILEPYRGVISDDIRLTGSMPIAIMLSQILERDFSVFSGLANLLIGMVLFMIFRRLSGVFMPLLIMTLGVVVTMSLMAILGSPIQVSTSILPAFLLAVCVGDSIHLLTIFYRNYDAGDEKHHAMASAMGHTGLAMLFTSVTTAAGLASFATSDLTPVSALGIYGALGSLIAFLLTIFILPCLIAILPVKRRPLQQDENKGLQPMLAWFARVSTQYPKIIVVSGVVLFVAATAVASQIKFSHYPLAWLPEDNETLQGIKNYEQRMGSTISFEILLDTGKDRGVINAPLLQALDKIQQDVVTWESPDWRIVKAISVVNVIKESNRALHDNDEAQFAVPDDPALISQELFLVELDEPDDILNLVDKTYQTARLTVTTPWFDAIHTKELVDRLRDHLNANLQPYGVDVSFTGVAPIMGVTFGKMLISTAESYGFAAIIITLMMVMLIGNLKLGLLSMIPSLLPILIVLAILQLLDVRLDMLTMLVGSIAIGLTVDDNIHFMHGFRKLYLKTGDPAYAVEKTLLSTGRAMLITSIVLSIGFSIYTQSLMSNMIIFGLITAGCIVLALLATYLLAPALMVLANKQYHQQHPHKSVAEMKPDAAPVQ</sequence>
<name>A0A2K9LKQ2_9GAMM</name>
<feature type="transmembrane region" description="Helical" evidence="6">
    <location>
        <begin position="760"/>
        <end position="781"/>
    </location>
</feature>
<evidence type="ECO:0000259" key="7">
    <source>
        <dbReference type="PROSITE" id="PS50156"/>
    </source>
</evidence>
<feature type="domain" description="SSD" evidence="7">
    <location>
        <begin position="660"/>
        <end position="787"/>
    </location>
</feature>
<dbReference type="InterPro" id="IPR000731">
    <property type="entry name" value="SSD"/>
</dbReference>
<feature type="transmembrane region" description="Helical" evidence="6">
    <location>
        <begin position="302"/>
        <end position="323"/>
    </location>
</feature>
<feature type="transmembrane region" description="Helical" evidence="6">
    <location>
        <begin position="272"/>
        <end position="296"/>
    </location>
</feature>
<dbReference type="PANTHER" id="PTHR33406:SF12">
    <property type="entry name" value="BLR2997 PROTEIN"/>
    <property type="match status" value="1"/>
</dbReference>
<feature type="transmembrane region" description="Helical" evidence="6">
    <location>
        <begin position="736"/>
        <end position="754"/>
    </location>
</feature>
<dbReference type="RefSeq" id="WP_101894124.1">
    <property type="nucleotide sequence ID" value="NZ_CP022684.1"/>
</dbReference>
<evidence type="ECO:0000256" key="3">
    <source>
        <dbReference type="ARBA" id="ARBA00022692"/>
    </source>
</evidence>
<dbReference type="PANTHER" id="PTHR33406">
    <property type="entry name" value="MEMBRANE PROTEIN MJ1562-RELATED"/>
    <property type="match status" value="1"/>
</dbReference>
<evidence type="ECO:0000313" key="9">
    <source>
        <dbReference type="Proteomes" id="UP000235116"/>
    </source>
</evidence>
<dbReference type="KEGG" id="kak:Kalk_10065"/>
<dbReference type="EMBL" id="CP022684">
    <property type="protein sequence ID" value="AUM12741.1"/>
    <property type="molecule type" value="Genomic_DNA"/>
</dbReference>
<feature type="transmembrane region" description="Helical" evidence="6">
    <location>
        <begin position="374"/>
        <end position="398"/>
    </location>
</feature>
<dbReference type="PROSITE" id="PS50156">
    <property type="entry name" value="SSD"/>
    <property type="match status" value="2"/>
</dbReference>
<protein>
    <recommendedName>
        <fullName evidence="7">SSD domain-containing protein</fullName>
    </recommendedName>
</protein>
<reference evidence="9" key="1">
    <citation type="submission" date="2017-08" db="EMBL/GenBank/DDBJ databases">
        <title>Direct submision.</title>
        <authorList>
            <person name="Kim S.-J."/>
            <person name="Rhee S.-K."/>
        </authorList>
    </citation>
    <scope>NUCLEOTIDE SEQUENCE [LARGE SCALE GENOMIC DNA]</scope>
    <source>
        <strain evidence="9">GI5</strain>
    </source>
</reference>
<gene>
    <name evidence="8" type="ORF">Kalk_10065</name>
</gene>
<dbReference type="InterPro" id="IPR004869">
    <property type="entry name" value="MMPL_dom"/>
</dbReference>
<dbReference type="GO" id="GO:0022857">
    <property type="term" value="F:transmembrane transporter activity"/>
    <property type="evidence" value="ECO:0007669"/>
    <property type="project" value="InterPro"/>
</dbReference>
<comment type="subcellular location">
    <subcellularLocation>
        <location evidence="1">Cell membrane</location>
        <topology evidence="1">Multi-pass membrane protein</topology>
    </subcellularLocation>
</comment>
<evidence type="ECO:0000256" key="4">
    <source>
        <dbReference type="ARBA" id="ARBA00022989"/>
    </source>
</evidence>
<dbReference type="Pfam" id="PF03176">
    <property type="entry name" value="MMPL"/>
    <property type="match status" value="2"/>
</dbReference>